<evidence type="ECO:0000256" key="2">
    <source>
        <dbReference type="ARBA" id="ARBA00022679"/>
    </source>
</evidence>
<keyword evidence="1 4" id="KW-0489">Methyltransferase</keyword>
<evidence type="ECO:0000313" key="4">
    <source>
        <dbReference type="EMBL" id="QOL82069.1"/>
    </source>
</evidence>
<dbReference type="KEGG" id="pshq:F3W81_15275"/>
<dbReference type="AlphaFoldDB" id="A0A7L9WPA3"/>
<dbReference type="Gene3D" id="3.40.50.150">
    <property type="entry name" value="Vaccinia Virus protein VP39"/>
    <property type="match status" value="1"/>
</dbReference>
<organism evidence="4 5">
    <name type="scientific">Pseudooceanicola spongiae</name>
    <dbReference type="NCBI Taxonomy" id="2613965"/>
    <lineage>
        <taxon>Bacteria</taxon>
        <taxon>Pseudomonadati</taxon>
        <taxon>Pseudomonadota</taxon>
        <taxon>Alphaproteobacteria</taxon>
        <taxon>Rhodobacterales</taxon>
        <taxon>Paracoccaceae</taxon>
        <taxon>Pseudooceanicola</taxon>
    </lineage>
</organism>
<dbReference type="PANTHER" id="PTHR13090:SF1">
    <property type="entry name" value="ARGININE-HYDROXYLASE NDUFAF5, MITOCHONDRIAL"/>
    <property type="match status" value="1"/>
</dbReference>
<name>A0A7L9WPA3_9RHOB</name>
<keyword evidence="5" id="KW-1185">Reference proteome</keyword>
<dbReference type="RefSeq" id="WP_193079988.1">
    <property type="nucleotide sequence ID" value="NZ_CP045201.1"/>
</dbReference>
<sequence length="275" mass="29855">MTHPILTDPTALLHRRARATADGLFLHALVAEDLQDRISFVNRSFKDAVLVTPFPEHWQELAAGFATPPRIVQAAEVLDIAPGSADLVMHVFDMHWSNDLVGQLIQCRRSLRPDGLFLGVLFGGNTLTELRISLAEAEVEITGGLSPRVAPMGEVRDLGGLLQRAGLALPVADSDALSISFSSPLKLLHDLRAMGESNALNDRLRKPTRRAVLLRAMELYQQNYGDADGRVTATFELITLTGWAPDDSQQKPLRPGSAMSSLAAALGTDENPLKP</sequence>
<gene>
    <name evidence="4" type="ORF">F3W81_15275</name>
</gene>
<dbReference type="PANTHER" id="PTHR13090">
    <property type="entry name" value="ARGININE-HYDROXYLASE NDUFAF5, MITOCHONDRIAL"/>
    <property type="match status" value="1"/>
</dbReference>
<feature type="compositionally biased region" description="Low complexity" evidence="3">
    <location>
        <begin position="257"/>
        <end position="266"/>
    </location>
</feature>
<reference evidence="4 5" key="1">
    <citation type="submission" date="2019-10" db="EMBL/GenBank/DDBJ databases">
        <title>Pseudopuniceibacterium sp. HQ09 islated from Antarctica.</title>
        <authorList>
            <person name="Liao L."/>
            <person name="Su S."/>
            <person name="Chen B."/>
            <person name="Yu Y."/>
        </authorList>
    </citation>
    <scope>NUCLEOTIDE SEQUENCE [LARGE SCALE GENOMIC DNA]</scope>
    <source>
        <strain evidence="4 5">HQ09</strain>
    </source>
</reference>
<evidence type="ECO:0000256" key="1">
    <source>
        <dbReference type="ARBA" id="ARBA00022603"/>
    </source>
</evidence>
<evidence type="ECO:0000256" key="3">
    <source>
        <dbReference type="SAM" id="MobiDB-lite"/>
    </source>
</evidence>
<protein>
    <submittedName>
        <fullName evidence="4">SAM-dependent methyltransferase</fullName>
    </submittedName>
</protein>
<dbReference type="InterPro" id="IPR029063">
    <property type="entry name" value="SAM-dependent_MTases_sf"/>
</dbReference>
<evidence type="ECO:0000313" key="5">
    <source>
        <dbReference type="Proteomes" id="UP000594118"/>
    </source>
</evidence>
<proteinExistence type="predicted"/>
<dbReference type="InterPro" id="IPR050602">
    <property type="entry name" value="Malonyl-ACP_OMT"/>
</dbReference>
<keyword evidence="2 4" id="KW-0808">Transferase</keyword>
<dbReference type="SUPFAM" id="SSF53335">
    <property type="entry name" value="S-adenosyl-L-methionine-dependent methyltransferases"/>
    <property type="match status" value="1"/>
</dbReference>
<feature type="region of interest" description="Disordered" evidence="3">
    <location>
        <begin position="246"/>
        <end position="275"/>
    </location>
</feature>
<dbReference type="EMBL" id="CP045201">
    <property type="protein sequence ID" value="QOL82069.1"/>
    <property type="molecule type" value="Genomic_DNA"/>
</dbReference>
<dbReference type="GO" id="GO:0008168">
    <property type="term" value="F:methyltransferase activity"/>
    <property type="evidence" value="ECO:0007669"/>
    <property type="project" value="UniProtKB-KW"/>
</dbReference>
<accession>A0A7L9WPA3</accession>
<dbReference type="GO" id="GO:0032259">
    <property type="term" value="P:methylation"/>
    <property type="evidence" value="ECO:0007669"/>
    <property type="project" value="UniProtKB-KW"/>
</dbReference>
<dbReference type="Proteomes" id="UP000594118">
    <property type="component" value="Chromosome"/>
</dbReference>